<dbReference type="InterPro" id="IPR036291">
    <property type="entry name" value="NAD(P)-bd_dom_sf"/>
</dbReference>
<dbReference type="PANTHER" id="PTHR10366">
    <property type="entry name" value="NAD DEPENDENT EPIMERASE/DEHYDRATASE"/>
    <property type="match status" value="1"/>
</dbReference>
<comment type="similarity">
    <text evidence="2">Belongs to the NAD(P)-dependent epimerase/dehydratase family. Dihydroflavonol-4-reductase subfamily.</text>
</comment>
<gene>
    <name evidence="5" type="ORF">FOB60_000811</name>
    <name evidence="4" type="ORF">FOB60_001437</name>
</gene>
<dbReference type="EMBL" id="JABWAB010000002">
    <property type="protein sequence ID" value="KAF6057975.1"/>
    <property type="molecule type" value="Genomic_DNA"/>
</dbReference>
<keyword evidence="1" id="KW-0560">Oxidoreductase</keyword>
<accession>A0A8X7NT70</accession>
<dbReference type="CDD" id="cd05227">
    <property type="entry name" value="AR_SDR_e"/>
    <property type="match status" value="1"/>
</dbReference>
<dbReference type="OrthoDB" id="2735536at2759"/>
<dbReference type="Gene3D" id="3.40.50.720">
    <property type="entry name" value="NAD(P)-binding Rossmann-like Domain"/>
    <property type="match status" value="1"/>
</dbReference>
<dbReference type="Pfam" id="PF01370">
    <property type="entry name" value="Epimerase"/>
    <property type="match status" value="1"/>
</dbReference>
<evidence type="ECO:0000256" key="2">
    <source>
        <dbReference type="ARBA" id="ARBA00023445"/>
    </source>
</evidence>
<evidence type="ECO:0000256" key="1">
    <source>
        <dbReference type="ARBA" id="ARBA00023002"/>
    </source>
</evidence>
<reference evidence="5" key="1">
    <citation type="submission" date="2020-03" db="EMBL/GenBank/DDBJ databases">
        <title>FDA dAtabase for Regulatory Grade micrObial Sequences (FDA-ARGOS): Supporting development and validation of Infectious Disease Dx tests.</title>
        <authorList>
            <person name="Campos J."/>
            <person name="Goldberg B."/>
            <person name="Tallon L."/>
            <person name="Sadzewicz L."/>
            <person name="Vavikolanu K."/>
            <person name="Mehta A."/>
            <person name="Aluvathingal J."/>
            <person name="Nadendla S."/>
            <person name="Nandy P."/>
            <person name="Geyer C."/>
            <person name="Yan Y."/>
            <person name="Sichtig H."/>
        </authorList>
    </citation>
    <scope>NUCLEOTIDE SEQUENCE [LARGE SCALE GENOMIC DNA]</scope>
    <source>
        <strain evidence="5">FDAARGOS_652</strain>
    </source>
</reference>
<evidence type="ECO:0000313" key="6">
    <source>
        <dbReference type="Proteomes" id="UP000590412"/>
    </source>
</evidence>
<dbReference type="SUPFAM" id="SSF51735">
    <property type="entry name" value="NAD(P)-binding Rossmann-fold domains"/>
    <property type="match status" value="1"/>
</dbReference>
<evidence type="ECO:0000313" key="4">
    <source>
        <dbReference type="EMBL" id="KAF6057975.1"/>
    </source>
</evidence>
<dbReference type="InterPro" id="IPR001509">
    <property type="entry name" value="Epimerase_deHydtase"/>
</dbReference>
<proteinExistence type="inferred from homology"/>
<name>A0A8X7NT70_CANPA</name>
<dbReference type="EMBL" id="JABWAB010000001">
    <property type="protein sequence ID" value="KAF6059229.1"/>
    <property type="molecule type" value="Genomic_DNA"/>
</dbReference>
<organism evidence="5 6">
    <name type="scientific">Candida parapsilosis</name>
    <name type="common">Yeast</name>
    <dbReference type="NCBI Taxonomy" id="5480"/>
    <lineage>
        <taxon>Eukaryota</taxon>
        <taxon>Fungi</taxon>
        <taxon>Dikarya</taxon>
        <taxon>Ascomycota</taxon>
        <taxon>Saccharomycotina</taxon>
        <taxon>Pichiomycetes</taxon>
        <taxon>Debaryomycetaceae</taxon>
        <taxon>Candida/Lodderomyces clade</taxon>
        <taxon>Candida</taxon>
    </lineage>
</organism>
<dbReference type="AlphaFoldDB" id="A0A8X7NT70"/>
<comment type="caution">
    <text evidence="5">The sequence shown here is derived from an EMBL/GenBank/DDBJ whole genome shotgun (WGS) entry which is preliminary data.</text>
</comment>
<dbReference type="PANTHER" id="PTHR10366:SF844">
    <property type="entry name" value="NADPH-DEPENDENT METHYLGLYOXAL REDUCTASE GRE2"/>
    <property type="match status" value="1"/>
</dbReference>
<dbReference type="FunFam" id="3.40.50.720:FF:000191">
    <property type="entry name" value="Methylglyoxal reductase (NADPH-dependent)"/>
    <property type="match status" value="1"/>
</dbReference>
<dbReference type="InterPro" id="IPR050425">
    <property type="entry name" value="NAD(P)_dehydrat-like"/>
</dbReference>
<evidence type="ECO:0000313" key="5">
    <source>
        <dbReference type="EMBL" id="KAF6059229.1"/>
    </source>
</evidence>
<evidence type="ECO:0000259" key="3">
    <source>
        <dbReference type="Pfam" id="PF01370"/>
    </source>
</evidence>
<protein>
    <submittedName>
        <fullName evidence="5">NAD dependent epimerase/dehydratase family protein</fullName>
    </submittedName>
</protein>
<sequence>MPKVYITGASGFIAQHIVKLLLESGYDVVGTVRSIEKGDKLAKLINNQNFQYVVVPNIAAPDAFDESLKQHSDVSYILHTASPFTYTTTNPEQDLIIPAIEGTRNILNAADKNAKQMTKFVITSSDAAIYSNVDERNNKLTFNEQSWNNIKYKDATVDAVTAYYGAKSFAEKLAWEFMEMNTPSFTLVAINPSYVFGPQAYHCDPNHLNESNVMIGDLLQKHGNETFDNEVGGYIDVRDVAKAHVFAMTNEQAANRRLFMNNGHFSSQMMLDIINAKWPELNLIKGTPGSGSEDVKVLARVDNSSTKKFLPWTFLDLETTVVDTVQQILSSM</sequence>
<dbReference type="Proteomes" id="UP000590412">
    <property type="component" value="Unassembled WGS sequence"/>
</dbReference>
<feature type="domain" description="NAD-dependent epimerase/dehydratase" evidence="3">
    <location>
        <begin position="4"/>
        <end position="253"/>
    </location>
</feature>
<dbReference type="GO" id="GO:0016616">
    <property type="term" value="F:oxidoreductase activity, acting on the CH-OH group of donors, NAD or NADP as acceptor"/>
    <property type="evidence" value="ECO:0007669"/>
    <property type="project" value="TreeGrafter"/>
</dbReference>